<dbReference type="AlphaFoldDB" id="A0A7I9UV86"/>
<proteinExistence type="predicted"/>
<reference evidence="3" key="1">
    <citation type="submission" date="2019-06" db="EMBL/GenBank/DDBJ databases">
        <title>Gordonia isolated from sludge of a wastewater treatment plant.</title>
        <authorList>
            <person name="Tamura T."/>
            <person name="Aoyama K."/>
            <person name="Kang Y."/>
            <person name="Saito S."/>
            <person name="Akiyama N."/>
            <person name="Yazawa K."/>
            <person name="Gonoi T."/>
            <person name="Mikami Y."/>
        </authorList>
    </citation>
    <scope>NUCLEOTIDE SEQUENCE [LARGE SCALE GENOMIC DNA]</scope>
    <source>
        <strain evidence="3">NBRC 107697</strain>
    </source>
</reference>
<evidence type="ECO:0000313" key="3">
    <source>
        <dbReference type="Proteomes" id="UP000444980"/>
    </source>
</evidence>
<sequence length="54" mass="5931">MTPVAFSAPTPSAPSSPARLDSVEHFFTALLVLCSILITWFGIYAIYRLINDES</sequence>
<evidence type="ECO:0000256" key="1">
    <source>
        <dbReference type="SAM" id="Phobius"/>
    </source>
</evidence>
<name>A0A7I9UV86_9ACTN</name>
<dbReference type="EMBL" id="BJOU01000001">
    <property type="protein sequence ID" value="GED96862.1"/>
    <property type="molecule type" value="Genomic_DNA"/>
</dbReference>
<protein>
    <submittedName>
        <fullName evidence="2">Uncharacterized protein</fullName>
    </submittedName>
</protein>
<accession>A0A7I9UV86</accession>
<keyword evidence="1" id="KW-0812">Transmembrane</keyword>
<gene>
    <name evidence="2" type="ORF">nbrc107697_09010</name>
</gene>
<keyword evidence="3" id="KW-1185">Reference proteome</keyword>
<keyword evidence="1" id="KW-0472">Membrane</keyword>
<comment type="caution">
    <text evidence="2">The sequence shown here is derived from an EMBL/GenBank/DDBJ whole genome shotgun (WGS) entry which is preliminary data.</text>
</comment>
<organism evidence="2 3">
    <name type="scientific">Gordonia crocea</name>
    <dbReference type="NCBI Taxonomy" id="589162"/>
    <lineage>
        <taxon>Bacteria</taxon>
        <taxon>Bacillati</taxon>
        <taxon>Actinomycetota</taxon>
        <taxon>Actinomycetes</taxon>
        <taxon>Mycobacteriales</taxon>
        <taxon>Gordoniaceae</taxon>
        <taxon>Gordonia</taxon>
    </lineage>
</organism>
<feature type="transmembrane region" description="Helical" evidence="1">
    <location>
        <begin position="26"/>
        <end position="47"/>
    </location>
</feature>
<keyword evidence="1" id="KW-1133">Transmembrane helix</keyword>
<evidence type="ECO:0000313" key="2">
    <source>
        <dbReference type="EMBL" id="GED96862.1"/>
    </source>
</evidence>
<dbReference type="Proteomes" id="UP000444980">
    <property type="component" value="Unassembled WGS sequence"/>
</dbReference>